<dbReference type="Pfam" id="PF12079">
    <property type="entry name" value="DUF3558"/>
    <property type="match status" value="1"/>
</dbReference>
<feature type="chain" id="PRO_5024401946" evidence="2">
    <location>
        <begin position="28"/>
        <end position="177"/>
    </location>
</feature>
<organism evidence="3 4">
    <name type="scientific">Allosaccharopolyspora coralli</name>
    <dbReference type="NCBI Taxonomy" id="2665642"/>
    <lineage>
        <taxon>Bacteria</taxon>
        <taxon>Bacillati</taxon>
        <taxon>Actinomycetota</taxon>
        <taxon>Actinomycetes</taxon>
        <taxon>Pseudonocardiales</taxon>
        <taxon>Pseudonocardiaceae</taxon>
        <taxon>Allosaccharopolyspora</taxon>
    </lineage>
</organism>
<keyword evidence="2" id="KW-0732">Signal</keyword>
<sequence length="177" mass="18586">MSLFARLAGGVLASAALFAVASCGVSAEPDEAPQSAAPSENALSALDPCSVVPPEKLESLGYSSSGRPVNQLESEPGCRYRGEDASLRVYRNAEETVDSYSQSRSWEEYAPVNVGSREARRALTGEDKSVGGVCSLVISSGGGIIRLDGTRNDPTENFDACGELERVAQAIESDLPK</sequence>
<dbReference type="RefSeq" id="WP_154077467.1">
    <property type="nucleotide sequence ID" value="NZ_CP045929.1"/>
</dbReference>
<keyword evidence="4" id="KW-1185">Reference proteome</keyword>
<protein>
    <submittedName>
        <fullName evidence="3">DUF3558 domain-containing protein</fullName>
    </submittedName>
</protein>
<evidence type="ECO:0000313" key="3">
    <source>
        <dbReference type="EMBL" id="QGK70889.1"/>
    </source>
</evidence>
<feature type="signal peptide" evidence="2">
    <location>
        <begin position="1"/>
        <end position="27"/>
    </location>
</feature>
<evidence type="ECO:0000256" key="1">
    <source>
        <dbReference type="SAM" id="MobiDB-lite"/>
    </source>
</evidence>
<dbReference type="KEGG" id="sace:GIY23_16425"/>
<evidence type="ECO:0000256" key="2">
    <source>
        <dbReference type="SAM" id="SignalP"/>
    </source>
</evidence>
<reference evidence="4" key="1">
    <citation type="submission" date="2019-11" db="EMBL/GenBank/DDBJ databases">
        <title>The complete genome sequence of Saccharopolyspora sp. E2A.</title>
        <authorList>
            <person name="Zhang G."/>
        </authorList>
    </citation>
    <scope>NUCLEOTIDE SEQUENCE [LARGE SCALE GENOMIC DNA]</scope>
    <source>
        <strain evidence="4">E2A</strain>
    </source>
</reference>
<accession>A0A5Q3QHE7</accession>
<feature type="region of interest" description="Disordered" evidence="1">
    <location>
        <begin position="29"/>
        <end position="48"/>
    </location>
</feature>
<dbReference type="EMBL" id="CP045929">
    <property type="protein sequence ID" value="QGK70889.1"/>
    <property type="molecule type" value="Genomic_DNA"/>
</dbReference>
<dbReference type="InterPro" id="IPR024520">
    <property type="entry name" value="DUF3558"/>
</dbReference>
<dbReference type="PROSITE" id="PS51257">
    <property type="entry name" value="PROKAR_LIPOPROTEIN"/>
    <property type="match status" value="1"/>
</dbReference>
<name>A0A5Q3QHE7_9PSEU</name>
<dbReference type="AlphaFoldDB" id="A0A5Q3QHE7"/>
<evidence type="ECO:0000313" key="4">
    <source>
        <dbReference type="Proteomes" id="UP000371041"/>
    </source>
</evidence>
<gene>
    <name evidence="3" type="ORF">GIY23_16425</name>
</gene>
<dbReference type="Proteomes" id="UP000371041">
    <property type="component" value="Chromosome"/>
</dbReference>
<proteinExistence type="predicted"/>